<organism evidence="1 2">
    <name type="scientific">Treponema vincentii F0403</name>
    <dbReference type="NCBI Taxonomy" id="1125702"/>
    <lineage>
        <taxon>Bacteria</taxon>
        <taxon>Pseudomonadati</taxon>
        <taxon>Spirochaetota</taxon>
        <taxon>Spirochaetia</taxon>
        <taxon>Spirochaetales</taxon>
        <taxon>Treponemataceae</taxon>
        <taxon>Treponema</taxon>
    </lineage>
</organism>
<dbReference type="EMBL" id="ATFC01000009">
    <property type="protein sequence ID" value="EPF46346.1"/>
    <property type="molecule type" value="Genomic_DNA"/>
</dbReference>
<keyword evidence="2" id="KW-1185">Reference proteome</keyword>
<dbReference type="Proteomes" id="UP000014605">
    <property type="component" value="Unassembled WGS sequence"/>
</dbReference>
<evidence type="ECO:0000313" key="2">
    <source>
        <dbReference type="Proteomes" id="UP000014605"/>
    </source>
</evidence>
<dbReference type="AlphaFoldDB" id="S3LA54"/>
<accession>S3LA54</accession>
<proteinExistence type="predicted"/>
<name>S3LA54_9SPIR</name>
<dbReference type="HOGENOM" id="CLU_2557299_0_0_12"/>
<dbReference type="GeneID" id="301461994"/>
<reference evidence="1 2" key="1">
    <citation type="submission" date="2013-04" db="EMBL/GenBank/DDBJ databases">
        <title>The Genome Sequence of Treponema vincentii F0403.</title>
        <authorList>
            <consortium name="The Broad Institute Genomics Platform"/>
            <person name="Earl A."/>
            <person name="Ward D."/>
            <person name="Feldgarden M."/>
            <person name="Gevers D."/>
            <person name="Leonetti C."/>
            <person name="Izard J."/>
            <person name="Walker B."/>
            <person name="Young S."/>
            <person name="Zeng Q."/>
            <person name="Gargeya S."/>
            <person name="Fitzgerald M."/>
            <person name="Haas B."/>
            <person name="Abouelleil A."/>
            <person name="Allen A.W."/>
            <person name="Alvarado L."/>
            <person name="Arachchi H.M."/>
            <person name="Berlin A.M."/>
            <person name="Chapman S.B."/>
            <person name="Gainer-Dewar J."/>
            <person name="Goldberg J."/>
            <person name="Griggs A."/>
            <person name="Gujja S."/>
            <person name="Hansen M."/>
            <person name="Howarth C."/>
            <person name="Imamovic A."/>
            <person name="Ireland A."/>
            <person name="Larimer J."/>
            <person name="McCowan C."/>
            <person name="Murphy C."/>
            <person name="Pearson M."/>
            <person name="Poon T.W."/>
            <person name="Priest M."/>
            <person name="Roberts A."/>
            <person name="Saif S."/>
            <person name="Shea T."/>
            <person name="Sisk P."/>
            <person name="Sykes S."/>
            <person name="Wortman J."/>
            <person name="Nusbaum C."/>
            <person name="Birren B."/>
        </authorList>
    </citation>
    <scope>NUCLEOTIDE SEQUENCE [LARGE SCALE GENOMIC DNA]</scope>
    <source>
        <strain evidence="1 2">F0403</strain>
    </source>
</reference>
<evidence type="ECO:0000313" key="1">
    <source>
        <dbReference type="EMBL" id="EPF46346.1"/>
    </source>
</evidence>
<dbReference type="RefSeq" id="WP_016519163.1">
    <property type="nucleotide sequence ID" value="NZ_KE332512.1"/>
</dbReference>
<sequence>MIKVESVTGNDKLKHDESSLRLYRDYSKLLGFYHYPKTSVLDKIIIGPKVEQKETLKEYLLHHLDKAGMGFVTVEISKAPLA</sequence>
<gene>
    <name evidence="1" type="ORF">HMPREF1222_01865</name>
</gene>
<protein>
    <submittedName>
        <fullName evidence="1">Uncharacterized protein</fullName>
    </submittedName>
</protein>
<comment type="caution">
    <text evidence="1">The sequence shown here is derived from an EMBL/GenBank/DDBJ whole genome shotgun (WGS) entry which is preliminary data.</text>
</comment>